<comment type="caution">
    <text evidence="8">The sequence shown here is derived from an EMBL/GenBank/DDBJ whole genome shotgun (WGS) entry which is preliminary data.</text>
</comment>
<evidence type="ECO:0000256" key="1">
    <source>
        <dbReference type="ARBA" id="ARBA00004141"/>
    </source>
</evidence>
<feature type="compositionally biased region" description="Basic and acidic residues" evidence="5">
    <location>
        <begin position="107"/>
        <end position="122"/>
    </location>
</feature>
<feature type="region of interest" description="Disordered" evidence="5">
    <location>
        <begin position="397"/>
        <end position="422"/>
    </location>
</feature>
<evidence type="ECO:0000256" key="7">
    <source>
        <dbReference type="SAM" id="SignalP"/>
    </source>
</evidence>
<feature type="transmembrane region" description="Helical" evidence="6">
    <location>
        <begin position="463"/>
        <end position="485"/>
    </location>
</feature>
<evidence type="ECO:0000313" key="9">
    <source>
        <dbReference type="Proteomes" id="UP001304895"/>
    </source>
</evidence>
<name>A0AAN6UNC9_9PEZI</name>
<feature type="transmembrane region" description="Helical" evidence="6">
    <location>
        <begin position="204"/>
        <end position="225"/>
    </location>
</feature>
<organism evidence="8 9">
    <name type="scientific">Trichocladium antarcticum</name>
    <dbReference type="NCBI Taxonomy" id="1450529"/>
    <lineage>
        <taxon>Eukaryota</taxon>
        <taxon>Fungi</taxon>
        <taxon>Dikarya</taxon>
        <taxon>Ascomycota</taxon>
        <taxon>Pezizomycotina</taxon>
        <taxon>Sordariomycetes</taxon>
        <taxon>Sordariomycetidae</taxon>
        <taxon>Sordariales</taxon>
        <taxon>Chaetomiaceae</taxon>
        <taxon>Trichocladium</taxon>
    </lineage>
</organism>
<reference evidence="8" key="2">
    <citation type="submission" date="2023-05" db="EMBL/GenBank/DDBJ databases">
        <authorList>
            <consortium name="Lawrence Berkeley National Laboratory"/>
            <person name="Steindorff A."/>
            <person name="Hensen N."/>
            <person name="Bonometti L."/>
            <person name="Westerberg I."/>
            <person name="Brannstrom I.O."/>
            <person name="Guillou S."/>
            <person name="Cros-Aarteil S."/>
            <person name="Calhoun S."/>
            <person name="Haridas S."/>
            <person name="Kuo A."/>
            <person name="Mondo S."/>
            <person name="Pangilinan J."/>
            <person name="Riley R."/>
            <person name="Labutti K."/>
            <person name="Andreopoulos B."/>
            <person name="Lipzen A."/>
            <person name="Chen C."/>
            <person name="Yanf M."/>
            <person name="Daum C."/>
            <person name="Ng V."/>
            <person name="Clum A."/>
            <person name="Ohm R."/>
            <person name="Martin F."/>
            <person name="Silar P."/>
            <person name="Natvig D."/>
            <person name="Lalanne C."/>
            <person name="Gautier V."/>
            <person name="Ament-Velasquez S.L."/>
            <person name="Kruys A."/>
            <person name="Hutchinson M.I."/>
            <person name="Powell A.J."/>
            <person name="Barry K."/>
            <person name="Miller A.N."/>
            <person name="Grigoriev I.V."/>
            <person name="Debuchy R."/>
            <person name="Gladieux P."/>
            <person name="Thoren M.H."/>
            <person name="Johannesson H."/>
        </authorList>
    </citation>
    <scope>NUCLEOTIDE SEQUENCE</scope>
    <source>
        <strain evidence="8">CBS 123565</strain>
    </source>
</reference>
<feature type="transmembrane region" description="Helical" evidence="6">
    <location>
        <begin position="237"/>
        <end position="257"/>
    </location>
</feature>
<feature type="transmembrane region" description="Helical" evidence="6">
    <location>
        <begin position="433"/>
        <end position="457"/>
    </location>
</feature>
<dbReference type="Pfam" id="PF02535">
    <property type="entry name" value="Zip"/>
    <property type="match status" value="2"/>
</dbReference>
<feature type="transmembrane region" description="Helical" evidence="6">
    <location>
        <begin position="506"/>
        <end position="524"/>
    </location>
</feature>
<dbReference type="EMBL" id="MU853405">
    <property type="protein sequence ID" value="KAK4135895.1"/>
    <property type="molecule type" value="Genomic_DNA"/>
</dbReference>
<dbReference type="PANTHER" id="PTHR11040:SF44">
    <property type="entry name" value="PROTEIN ZNTC-RELATED"/>
    <property type="match status" value="1"/>
</dbReference>
<feature type="region of interest" description="Disordered" evidence="5">
    <location>
        <begin position="105"/>
        <end position="129"/>
    </location>
</feature>
<dbReference type="GO" id="GO:0005385">
    <property type="term" value="F:zinc ion transmembrane transporter activity"/>
    <property type="evidence" value="ECO:0007669"/>
    <property type="project" value="TreeGrafter"/>
</dbReference>
<dbReference type="GO" id="GO:0005886">
    <property type="term" value="C:plasma membrane"/>
    <property type="evidence" value="ECO:0007669"/>
    <property type="project" value="TreeGrafter"/>
</dbReference>
<evidence type="ECO:0000256" key="4">
    <source>
        <dbReference type="ARBA" id="ARBA00023136"/>
    </source>
</evidence>
<evidence type="ECO:0000256" key="5">
    <source>
        <dbReference type="SAM" id="MobiDB-lite"/>
    </source>
</evidence>
<protein>
    <submittedName>
        <fullName evidence="8">Zip-domain-containing protein</fullName>
    </submittedName>
</protein>
<evidence type="ECO:0000256" key="3">
    <source>
        <dbReference type="ARBA" id="ARBA00022989"/>
    </source>
</evidence>
<accession>A0AAN6UNC9</accession>
<dbReference type="PANTHER" id="PTHR11040">
    <property type="entry name" value="ZINC/IRON TRANSPORTER"/>
    <property type="match status" value="1"/>
</dbReference>
<comment type="subcellular location">
    <subcellularLocation>
        <location evidence="1">Membrane</location>
        <topology evidence="1">Multi-pass membrane protein</topology>
    </subcellularLocation>
</comment>
<keyword evidence="4 6" id="KW-0472">Membrane</keyword>
<evidence type="ECO:0000256" key="6">
    <source>
        <dbReference type="SAM" id="Phobius"/>
    </source>
</evidence>
<dbReference type="AlphaFoldDB" id="A0AAN6UNC9"/>
<dbReference type="Proteomes" id="UP001304895">
    <property type="component" value="Unassembled WGS sequence"/>
</dbReference>
<gene>
    <name evidence="8" type="ORF">BT67DRAFT_263666</name>
</gene>
<dbReference type="InterPro" id="IPR003689">
    <property type="entry name" value="ZIP"/>
</dbReference>
<sequence length="527" mass="55254">MYRLLPGPRALLALLAATRVASQTTVTPTPTQAASGPSLTAVSECHPHGSSLYCMAGTAEYLVHTTVTATQDVPATFTSCHPHGAETFCVAANGDEVELTLAADGEESGHEDGHADHDHEDEGAQSSTGENCHFHAGVEHCTGGSSHESAEASCERVNRDYNIRLRVGLMFAMLATSSIGVFTPILISSWVSPNHAAFTVLRQFGTGVIIATAFVHLFTHAVLMFQNQCLGELAYESTAAAILMAGIFLSFLVEYAGSRLIQWHGSKKRPDSVETAGHSDSPAAPRTDMVNIAVLETGVIFHSILIGITLVVSGDSFFLTLFAVIVFHQMFEGVALGTRIAALGSPCPAATPVIDAGHGGHVHAHGHEHYHSHDHAHDHVHAAPPLAAITPEISHEAKPTAVSAEDSDSHSSHSHGHAAEGAGTASVSMRKKLLLALAFALVTPVGMAIGIGALHQFNGNDPATIIAIGTLDALSAGILVWVGVVEMWAHDWMLGGEMTRASPVRTVLGLAALVAGMALMSFLGKWA</sequence>
<keyword evidence="3 6" id="KW-1133">Transmembrane helix</keyword>
<proteinExistence type="predicted"/>
<feature type="chain" id="PRO_5042932568" evidence="7">
    <location>
        <begin position="23"/>
        <end position="527"/>
    </location>
</feature>
<keyword evidence="7" id="KW-0732">Signal</keyword>
<feature type="transmembrane region" description="Helical" evidence="6">
    <location>
        <begin position="169"/>
        <end position="192"/>
    </location>
</feature>
<evidence type="ECO:0000313" key="8">
    <source>
        <dbReference type="EMBL" id="KAK4135895.1"/>
    </source>
</evidence>
<evidence type="ECO:0000256" key="2">
    <source>
        <dbReference type="ARBA" id="ARBA00022692"/>
    </source>
</evidence>
<reference evidence="8" key="1">
    <citation type="journal article" date="2023" name="Mol. Phylogenet. Evol.">
        <title>Genome-scale phylogeny and comparative genomics of the fungal order Sordariales.</title>
        <authorList>
            <person name="Hensen N."/>
            <person name="Bonometti L."/>
            <person name="Westerberg I."/>
            <person name="Brannstrom I.O."/>
            <person name="Guillou S."/>
            <person name="Cros-Aarteil S."/>
            <person name="Calhoun S."/>
            <person name="Haridas S."/>
            <person name="Kuo A."/>
            <person name="Mondo S."/>
            <person name="Pangilinan J."/>
            <person name="Riley R."/>
            <person name="LaButti K."/>
            <person name="Andreopoulos B."/>
            <person name="Lipzen A."/>
            <person name="Chen C."/>
            <person name="Yan M."/>
            <person name="Daum C."/>
            <person name="Ng V."/>
            <person name="Clum A."/>
            <person name="Steindorff A."/>
            <person name="Ohm R.A."/>
            <person name="Martin F."/>
            <person name="Silar P."/>
            <person name="Natvig D.O."/>
            <person name="Lalanne C."/>
            <person name="Gautier V."/>
            <person name="Ament-Velasquez S.L."/>
            <person name="Kruys A."/>
            <person name="Hutchinson M.I."/>
            <person name="Powell A.J."/>
            <person name="Barry K."/>
            <person name="Miller A.N."/>
            <person name="Grigoriev I.V."/>
            <person name="Debuchy R."/>
            <person name="Gladieux P."/>
            <person name="Hiltunen Thoren M."/>
            <person name="Johannesson H."/>
        </authorList>
    </citation>
    <scope>NUCLEOTIDE SEQUENCE</scope>
    <source>
        <strain evidence="8">CBS 123565</strain>
    </source>
</reference>
<keyword evidence="9" id="KW-1185">Reference proteome</keyword>
<feature type="signal peptide" evidence="7">
    <location>
        <begin position="1"/>
        <end position="22"/>
    </location>
</feature>
<keyword evidence="2 6" id="KW-0812">Transmembrane</keyword>